<dbReference type="InterPro" id="IPR032466">
    <property type="entry name" value="Metal_Hydrolase"/>
</dbReference>
<dbReference type="GO" id="GO:0016811">
    <property type="term" value="F:hydrolase activity, acting on carbon-nitrogen (but not peptide) bonds, in linear amides"/>
    <property type="evidence" value="ECO:0007669"/>
    <property type="project" value="InterPro"/>
</dbReference>
<dbReference type="InterPro" id="IPR023100">
    <property type="entry name" value="D-aminoacylase_insert_dom_sf"/>
</dbReference>
<evidence type="ECO:0000259" key="1">
    <source>
        <dbReference type="Pfam" id="PF07969"/>
    </source>
</evidence>
<dbReference type="Gene3D" id="3.20.20.140">
    <property type="entry name" value="Metal-dependent hydrolases"/>
    <property type="match status" value="1"/>
</dbReference>
<dbReference type="CDD" id="cd01297">
    <property type="entry name" value="D-aminoacylase"/>
    <property type="match status" value="1"/>
</dbReference>
<name>A0A806X1U1_9ENTR</name>
<dbReference type="PANTHER" id="PTHR11647">
    <property type="entry name" value="HYDRANTOINASE/DIHYDROPYRIMIDINASE FAMILY MEMBER"/>
    <property type="match status" value="1"/>
</dbReference>
<dbReference type="OrthoDB" id="9766983at2"/>
<dbReference type="InterPro" id="IPR013108">
    <property type="entry name" value="Amidohydro_3"/>
</dbReference>
<feature type="domain" description="Amidohydrolase 3" evidence="1">
    <location>
        <begin position="331"/>
        <end position="457"/>
    </location>
</feature>
<sequence>MKIDWLFKNATVIDGSGGSEYIADVAVEGDRIVRIAPAIHDKAAATVDCQGLVLAPGFIDVHTHDDLVVLKRPDYVEKTSQGVTSIIVGNCGISAACAVLGDEVPDPINLLGELEEFRYPDVACYRQQIDAVTPSVNVATLIGHTTLRNNCVESLLEPADSASISTMRDVLRQAMEQGALGLSTGLSYGNAVNASTEEICALAELLAEYQGIYTTHMRTEYDGIIDAMQEAFHVGRHGRVPVQISHHKCAGARNWGRTVETLALIEQYQQQQEISCDVYPYRAGSSNLDLGQVTTDYDILITWSTPHPEMAGKTLQAIAATWECSVHQAAERLLPAGAIYFQMHEDDVRRVLQHPSAMIGSDGLPCDPNPHPRLWGTFPRVLGYYSRDEKLFPLTTAVHKMTGMSARRFGLEKRGELREGNFADLVVFDPQQINETGSFQNPKQAADGIAYVFVNGVLTWTQKQMTGRRAGRFLGKNHAHTQETQHD</sequence>
<evidence type="ECO:0000313" key="2">
    <source>
        <dbReference type="EMBL" id="ALR75256.1"/>
    </source>
</evidence>
<dbReference type="Gene3D" id="2.30.40.10">
    <property type="entry name" value="Urease, subunit C, domain 1"/>
    <property type="match status" value="1"/>
</dbReference>
<reference evidence="3" key="1">
    <citation type="submission" date="2015-10" db="EMBL/GenBank/DDBJ databases">
        <title>Complete Genome Sequencing of Klebsiella sp. strain G5.</title>
        <authorList>
            <person name="Chan K.-G."/>
            <person name="Chen J.-W."/>
        </authorList>
    </citation>
    <scope>NUCLEOTIDE SEQUENCE [LARGE SCALE GENOMIC DNA]</scope>
    <source>
        <strain evidence="3">G5</strain>
    </source>
</reference>
<protein>
    <submittedName>
        <fullName evidence="2">D-aminoacylase</fullName>
    </submittedName>
</protein>
<dbReference type="Pfam" id="PF07969">
    <property type="entry name" value="Amidohydro_3"/>
    <property type="match status" value="2"/>
</dbReference>
<gene>
    <name evidence="2" type="ORF">AO703_02730</name>
</gene>
<feature type="domain" description="Amidohydrolase 3" evidence="1">
    <location>
        <begin position="46"/>
        <end position="248"/>
    </location>
</feature>
<proteinExistence type="predicted"/>
<dbReference type="SUPFAM" id="SSF51556">
    <property type="entry name" value="Metallo-dependent hydrolases"/>
    <property type="match status" value="1"/>
</dbReference>
<dbReference type="InterPro" id="IPR011059">
    <property type="entry name" value="Metal-dep_hydrolase_composite"/>
</dbReference>
<dbReference type="SUPFAM" id="SSF51338">
    <property type="entry name" value="Composite domain of metallo-dependent hydrolases"/>
    <property type="match status" value="1"/>
</dbReference>
<dbReference type="Gene3D" id="3.30.1490.130">
    <property type="entry name" value="D-aminoacylase. Domain 3"/>
    <property type="match status" value="1"/>
</dbReference>
<dbReference type="PANTHER" id="PTHR11647:SF1">
    <property type="entry name" value="COLLAPSIN RESPONSE MEDIATOR PROTEIN"/>
    <property type="match status" value="1"/>
</dbReference>
<dbReference type="KEGG" id="kle:AO703_02730"/>
<dbReference type="AlphaFoldDB" id="A0A806X1U1"/>
<dbReference type="InterPro" id="IPR050378">
    <property type="entry name" value="Metallo-dep_Hydrolases_sf"/>
</dbReference>
<organism evidence="2 3">
    <name type="scientific">[Enterobacter] lignolyticus</name>
    <dbReference type="NCBI Taxonomy" id="1334193"/>
    <lineage>
        <taxon>Bacteria</taxon>
        <taxon>Pseudomonadati</taxon>
        <taxon>Pseudomonadota</taxon>
        <taxon>Gammaproteobacteria</taxon>
        <taxon>Enterobacterales</taxon>
        <taxon>Enterobacteriaceae</taxon>
        <taxon>Pluralibacter</taxon>
    </lineage>
</organism>
<accession>A0A806X1U1</accession>
<dbReference type="RefSeq" id="WP_062740236.1">
    <property type="nucleotide sequence ID" value="NZ_CP012871.1"/>
</dbReference>
<evidence type="ECO:0000313" key="3">
    <source>
        <dbReference type="Proteomes" id="UP000069162"/>
    </source>
</evidence>
<dbReference type="Proteomes" id="UP000069162">
    <property type="component" value="Chromosome"/>
</dbReference>
<dbReference type="EMBL" id="CP012871">
    <property type="protein sequence ID" value="ALR75256.1"/>
    <property type="molecule type" value="Genomic_DNA"/>
</dbReference>